<keyword evidence="2" id="KW-1185">Reference proteome</keyword>
<dbReference type="AlphaFoldDB" id="A0A8X6GYR7"/>
<reference evidence="1" key="1">
    <citation type="submission" date="2020-07" db="EMBL/GenBank/DDBJ databases">
        <title>Multicomponent nature underlies the extraordinary mechanical properties of spider dragline silk.</title>
        <authorList>
            <person name="Kono N."/>
            <person name="Nakamura H."/>
            <person name="Mori M."/>
            <person name="Yoshida Y."/>
            <person name="Ohtoshi R."/>
            <person name="Malay A.D."/>
            <person name="Moran D.A.P."/>
            <person name="Tomita M."/>
            <person name="Numata K."/>
            <person name="Arakawa K."/>
        </authorList>
    </citation>
    <scope>NUCLEOTIDE SEQUENCE</scope>
</reference>
<evidence type="ECO:0000313" key="2">
    <source>
        <dbReference type="Proteomes" id="UP000887116"/>
    </source>
</evidence>
<dbReference type="Proteomes" id="UP000887116">
    <property type="component" value="Unassembled WGS sequence"/>
</dbReference>
<protein>
    <submittedName>
        <fullName evidence="1">Uncharacterized protein</fullName>
    </submittedName>
</protein>
<evidence type="ECO:0000313" key="1">
    <source>
        <dbReference type="EMBL" id="GFR11810.1"/>
    </source>
</evidence>
<organism evidence="1 2">
    <name type="scientific">Trichonephila clavata</name>
    <name type="common">Joro spider</name>
    <name type="synonym">Nephila clavata</name>
    <dbReference type="NCBI Taxonomy" id="2740835"/>
    <lineage>
        <taxon>Eukaryota</taxon>
        <taxon>Metazoa</taxon>
        <taxon>Ecdysozoa</taxon>
        <taxon>Arthropoda</taxon>
        <taxon>Chelicerata</taxon>
        <taxon>Arachnida</taxon>
        <taxon>Araneae</taxon>
        <taxon>Araneomorphae</taxon>
        <taxon>Entelegynae</taxon>
        <taxon>Araneoidea</taxon>
        <taxon>Nephilidae</taxon>
        <taxon>Trichonephila</taxon>
    </lineage>
</organism>
<comment type="caution">
    <text evidence="1">The sequence shown here is derived from an EMBL/GenBank/DDBJ whole genome shotgun (WGS) entry which is preliminary data.</text>
</comment>
<name>A0A8X6GYR7_TRICU</name>
<gene>
    <name evidence="1" type="ORF">TNCT_657761</name>
</gene>
<dbReference type="EMBL" id="BMAO01006821">
    <property type="protein sequence ID" value="GFR11810.1"/>
    <property type="molecule type" value="Genomic_DNA"/>
</dbReference>
<accession>A0A8X6GYR7</accession>
<sequence>MSTLKEIIFGKYAARFIDESYMGSLLHPYTENEWINTVRRRLPKFDIPLTVKEEIIALFKPMAQEVKNWTADHKGIFTTKQELKLKFCFNADGSVNRIKTADSINLFRIVGWRNAFRASLSVYF</sequence>
<proteinExistence type="predicted"/>